<accession>A0A225TWE0</accession>
<dbReference type="EMBL" id="CP145163">
    <property type="protein sequence ID" value="WWC12127.1"/>
    <property type="molecule type" value="Genomic_DNA"/>
</dbReference>
<dbReference type="RefSeq" id="WP_004868463.1">
    <property type="nucleotide sequence ID" value="NZ_ABDFAB020000023.1"/>
</dbReference>
<dbReference type="InterPro" id="IPR043129">
    <property type="entry name" value="ATPase_NBD"/>
</dbReference>
<proteinExistence type="predicted"/>
<sequence>MAFSNWRIGMHIQQDAIVLVALRYARSRWALCRWWDIELAPGIVRHGMVVDVAALAERLQNWRRELPLQHQVSIAFPASRTLQKQLPRPQLSLRDKERATWIASVMAQQLEMPAASLCVDYSAAPAKNEWRVTAAQRLDIDVLRQLAARLKLSIAGIVPDACALAAFLPWLPSGSQGLAWRNDPHWLWATREGWGSLPCAEASSFSQLSRLIDAKSLQRCATRSGDETSFDPWRVIHRLQPPLPDCGERYAVAIGLALGGRQR</sequence>
<reference evidence="1 3" key="1">
    <citation type="submission" date="2017-07" db="EMBL/GenBank/DDBJ databases">
        <title>Raoultella ornithinolytica strain HH3 draft genome.</title>
        <authorList>
            <person name="Duceppe M.-O."/>
            <person name="Huang H."/>
            <person name="Phipps-Todd B."/>
        </authorList>
    </citation>
    <scope>NUCLEOTIDE SEQUENCE [LARGE SCALE GENOMIC DNA]</scope>
    <source>
        <strain evidence="1 3">HH3</strain>
    </source>
</reference>
<evidence type="ECO:0000313" key="3">
    <source>
        <dbReference type="Proteomes" id="UP000229713"/>
    </source>
</evidence>
<name>A0A225TWE0_RAOOR</name>
<dbReference type="InterPro" id="IPR050696">
    <property type="entry name" value="FtsA/MreB"/>
</dbReference>
<reference evidence="2 4" key="2">
    <citation type="submission" date="2024-02" db="EMBL/GenBank/DDBJ databases">
        <title>Tn5403 promotes plasmid rearrangements and degradation of the Klebsiella pneumoniae carbapenemase (KPC) transposon Tn4401.</title>
        <authorList>
            <person name="Sheppard A.E."/>
            <person name="Barry K.E."/>
            <person name="Parikh H.I."/>
            <person name="Vegesana K."/>
            <person name="Sebra R."/>
            <person name="George S."/>
            <person name="Sanderson N.D."/>
            <person name="Stoesser N."/>
            <person name="Eyre D.W."/>
            <person name="Crook D.W."/>
            <person name="Walker A.S."/>
            <person name="Mathers A.J."/>
        </authorList>
    </citation>
    <scope>NUCLEOTIDE SEQUENCE [LARGE SCALE GENOMIC DNA]</scope>
    <source>
        <strain evidence="2 4">CAV1921</strain>
    </source>
</reference>
<keyword evidence="4" id="KW-1185">Reference proteome</keyword>
<dbReference type="SUPFAM" id="SSF53067">
    <property type="entry name" value="Actin-like ATPase domain"/>
    <property type="match status" value="1"/>
</dbReference>
<dbReference type="PANTHER" id="PTHR32432">
    <property type="entry name" value="CELL DIVISION PROTEIN FTSA-RELATED"/>
    <property type="match status" value="1"/>
</dbReference>
<evidence type="ECO:0000313" key="4">
    <source>
        <dbReference type="Proteomes" id="UP001350972"/>
    </source>
</evidence>
<dbReference type="Proteomes" id="UP000229713">
    <property type="component" value="Unassembled WGS sequence"/>
</dbReference>
<dbReference type="AlphaFoldDB" id="A0A225TWE0"/>
<gene>
    <name evidence="1" type="ORF">CFY86_25555</name>
    <name evidence="2" type="ORF">LM286_01820</name>
</gene>
<organism evidence="1 3">
    <name type="scientific">Raoultella ornithinolytica</name>
    <name type="common">Klebsiella ornithinolytica</name>
    <dbReference type="NCBI Taxonomy" id="54291"/>
    <lineage>
        <taxon>Bacteria</taxon>
        <taxon>Pseudomonadati</taxon>
        <taxon>Pseudomonadota</taxon>
        <taxon>Gammaproteobacteria</taxon>
        <taxon>Enterobacterales</taxon>
        <taxon>Enterobacteriaceae</taxon>
        <taxon>Klebsiella/Raoultella group</taxon>
        <taxon>Raoultella</taxon>
    </lineage>
</organism>
<evidence type="ECO:0000313" key="1">
    <source>
        <dbReference type="EMBL" id="PIK81423.1"/>
    </source>
</evidence>
<dbReference type="EMBL" id="NKYI01000033">
    <property type="protein sequence ID" value="PIK81423.1"/>
    <property type="molecule type" value="Genomic_DNA"/>
</dbReference>
<dbReference type="GeneID" id="93751884"/>
<dbReference type="PaxDb" id="1286170-RORB6_20600"/>
<dbReference type="PANTHER" id="PTHR32432:SF3">
    <property type="entry name" value="ETHANOLAMINE UTILIZATION PROTEIN EUTJ"/>
    <property type="match status" value="1"/>
</dbReference>
<dbReference type="Proteomes" id="UP001350972">
    <property type="component" value="Chromosome"/>
</dbReference>
<protein>
    <submittedName>
        <fullName evidence="1">Pilus assembly protein</fullName>
    </submittedName>
</protein>
<evidence type="ECO:0000313" key="2">
    <source>
        <dbReference type="EMBL" id="WWC12127.1"/>
    </source>
</evidence>